<name>A0A132NQG5_GIAIN</name>
<evidence type="ECO:0000313" key="2">
    <source>
        <dbReference type="EMBL" id="KWX11992.1"/>
    </source>
</evidence>
<feature type="compositionally biased region" description="Polar residues" evidence="1">
    <location>
        <begin position="122"/>
        <end position="135"/>
    </location>
</feature>
<evidence type="ECO:0000313" key="3">
    <source>
        <dbReference type="Proteomes" id="UP000070089"/>
    </source>
</evidence>
<dbReference type="VEuPathDB" id="GiardiaDB:QR46_4050"/>
<feature type="region of interest" description="Disordered" evidence="1">
    <location>
        <begin position="110"/>
        <end position="136"/>
    </location>
</feature>
<protein>
    <submittedName>
        <fullName evidence="2">Uncharacterized protein</fullName>
    </submittedName>
</protein>
<evidence type="ECO:0000256" key="1">
    <source>
        <dbReference type="SAM" id="MobiDB-lite"/>
    </source>
</evidence>
<dbReference type="OrthoDB" id="10262743at2759"/>
<gene>
    <name evidence="2" type="ORF">QR46_4050</name>
</gene>
<organism evidence="2 3">
    <name type="scientific">Giardia duodenalis assemblage B</name>
    <dbReference type="NCBI Taxonomy" id="1394984"/>
    <lineage>
        <taxon>Eukaryota</taxon>
        <taxon>Metamonada</taxon>
        <taxon>Diplomonadida</taxon>
        <taxon>Hexamitidae</taxon>
        <taxon>Giardiinae</taxon>
        <taxon>Giardia</taxon>
    </lineage>
</organism>
<feature type="region of interest" description="Disordered" evidence="1">
    <location>
        <begin position="12"/>
        <end position="42"/>
    </location>
</feature>
<dbReference type="AlphaFoldDB" id="A0A132NQG5"/>
<proteinExistence type="predicted"/>
<reference evidence="2 3" key="1">
    <citation type="journal article" date="2015" name="Mol. Biochem. Parasitol.">
        <title>Identification of polymorphic genes for use in assemblage B genotyping assays through comparative genomics of multiple assemblage B Giardia duodenalis isolates.</title>
        <authorList>
            <person name="Wielinga C."/>
            <person name="Thompson R.C."/>
            <person name="Monis P."/>
            <person name="Ryan U."/>
        </authorList>
    </citation>
    <scope>NUCLEOTIDE SEQUENCE [LARGE SCALE GENOMIC DNA]</scope>
    <source>
        <strain evidence="2 3">BAH15c1</strain>
    </source>
</reference>
<accession>A0A132NQG5</accession>
<comment type="caution">
    <text evidence="2">The sequence shown here is derived from an EMBL/GenBank/DDBJ whole genome shotgun (WGS) entry which is preliminary data.</text>
</comment>
<dbReference type="Proteomes" id="UP000070089">
    <property type="component" value="Unassembled WGS sequence"/>
</dbReference>
<dbReference type="EMBL" id="JXTI01000143">
    <property type="protein sequence ID" value="KWX11992.1"/>
    <property type="molecule type" value="Genomic_DNA"/>
</dbReference>
<sequence>MMYATRLQRLCSQYSSPSPGDRKVSATRQPPAVNAGPSGLYDNYQRRKDQELVEEAIFMNTGLLPKTVARLSSVHTQSDQALASVGMSKKGGDVLSRTIKTSSFVQSQIDSSSQTLARSLPPESQSLLRSSTRSPVQLPHKELNKLASSRAEELEIDSIKAGQLYSAKVTKTALSHRSRLDTLL</sequence>